<reference evidence="7 8" key="1">
    <citation type="submission" date="2018-02" db="EMBL/GenBank/DDBJ databases">
        <title>Genome sequence of Desulfovibrio carbinolicus DSM 3852.</title>
        <authorList>
            <person name="Wilbanks E."/>
            <person name="Skennerton C.T."/>
            <person name="Orphan V.J."/>
        </authorList>
    </citation>
    <scope>NUCLEOTIDE SEQUENCE [LARGE SCALE GENOMIC DNA]</scope>
    <source>
        <strain evidence="7 8">DSM 3852</strain>
    </source>
</reference>
<dbReference type="GO" id="GO:0015807">
    <property type="term" value="P:L-amino acid transport"/>
    <property type="evidence" value="ECO:0007669"/>
    <property type="project" value="TreeGrafter"/>
</dbReference>
<keyword evidence="8" id="KW-1185">Reference proteome</keyword>
<evidence type="ECO:0000259" key="6">
    <source>
        <dbReference type="PROSITE" id="PS50893"/>
    </source>
</evidence>
<name>A0A4P6HHA7_9BACT</name>
<dbReference type="InterPro" id="IPR052156">
    <property type="entry name" value="BCAA_Transport_ATP-bd_LivF"/>
</dbReference>
<gene>
    <name evidence="7" type="primary">livF</name>
    <name evidence="7" type="ORF">C3Y92_04290</name>
</gene>
<evidence type="ECO:0000256" key="2">
    <source>
        <dbReference type="ARBA" id="ARBA00022448"/>
    </source>
</evidence>
<organism evidence="7 8">
    <name type="scientific">Solidesulfovibrio carbinolicus</name>
    <dbReference type="NCBI Taxonomy" id="296842"/>
    <lineage>
        <taxon>Bacteria</taxon>
        <taxon>Pseudomonadati</taxon>
        <taxon>Thermodesulfobacteriota</taxon>
        <taxon>Desulfovibrionia</taxon>
        <taxon>Desulfovibrionales</taxon>
        <taxon>Desulfovibrionaceae</taxon>
        <taxon>Solidesulfovibrio</taxon>
    </lineage>
</organism>
<dbReference type="PANTHER" id="PTHR43820">
    <property type="entry name" value="HIGH-AFFINITY BRANCHED-CHAIN AMINO ACID TRANSPORT ATP-BINDING PROTEIN LIVF"/>
    <property type="match status" value="1"/>
</dbReference>
<evidence type="ECO:0000256" key="1">
    <source>
        <dbReference type="ARBA" id="ARBA00005417"/>
    </source>
</evidence>
<evidence type="ECO:0000313" key="7">
    <source>
        <dbReference type="EMBL" id="QAZ66501.1"/>
    </source>
</evidence>
<keyword evidence="4 7" id="KW-0067">ATP-binding</keyword>
<evidence type="ECO:0000256" key="4">
    <source>
        <dbReference type="ARBA" id="ARBA00022840"/>
    </source>
</evidence>
<dbReference type="OrthoDB" id="9809450at2"/>
<evidence type="ECO:0000256" key="5">
    <source>
        <dbReference type="ARBA" id="ARBA00022970"/>
    </source>
</evidence>
<proteinExistence type="inferred from homology"/>
<dbReference type="InterPro" id="IPR003439">
    <property type="entry name" value="ABC_transporter-like_ATP-bd"/>
</dbReference>
<dbReference type="EMBL" id="CP026538">
    <property type="protein sequence ID" value="QAZ66501.1"/>
    <property type="molecule type" value="Genomic_DNA"/>
</dbReference>
<dbReference type="InterPro" id="IPR027417">
    <property type="entry name" value="P-loop_NTPase"/>
</dbReference>
<sequence>MLTLRNVDIHYGRVHAVRRVSLHVASGEIVALIGANGAGKTTLLSAISGVERVSGGEIEFDGKRIEAEKPERIVRLGLSHVPERRLVFGPLSVADNLLLGAYTKFRHREVAADLDEIYAMFPVLRERRDQQAAALSGGEQQMLAIGRALMARPRCLLLDEPGMGLAPQVCKEIFRHVSTLRRDKGLTVLLVEQNAKSALAVADRGYVLETGRVLLSGTSEELLANHDVRRAYLGREKDN</sequence>
<keyword evidence="3" id="KW-0547">Nucleotide-binding</keyword>
<dbReference type="GO" id="GO:0005524">
    <property type="term" value="F:ATP binding"/>
    <property type="evidence" value="ECO:0007669"/>
    <property type="project" value="UniProtKB-KW"/>
</dbReference>
<accession>A0A4P6HHA7</accession>
<dbReference type="Proteomes" id="UP000293296">
    <property type="component" value="Chromosome"/>
</dbReference>
<dbReference type="Pfam" id="PF00005">
    <property type="entry name" value="ABC_tran"/>
    <property type="match status" value="1"/>
</dbReference>
<dbReference type="RefSeq" id="WP_129349823.1">
    <property type="nucleotide sequence ID" value="NZ_CP026538.1"/>
</dbReference>
<dbReference type="AlphaFoldDB" id="A0A4P6HHA7"/>
<dbReference type="SUPFAM" id="SSF52540">
    <property type="entry name" value="P-loop containing nucleoside triphosphate hydrolases"/>
    <property type="match status" value="1"/>
</dbReference>
<evidence type="ECO:0000313" key="8">
    <source>
        <dbReference type="Proteomes" id="UP000293296"/>
    </source>
</evidence>
<dbReference type="InterPro" id="IPR003593">
    <property type="entry name" value="AAA+_ATPase"/>
</dbReference>
<dbReference type="SMART" id="SM00382">
    <property type="entry name" value="AAA"/>
    <property type="match status" value="1"/>
</dbReference>
<protein>
    <submittedName>
        <fullName evidence="7">Branched-chain amino acid ABC transporter ATP-binding protein</fullName>
    </submittedName>
</protein>
<keyword evidence="5" id="KW-0029">Amino-acid transport</keyword>
<feature type="domain" description="ABC transporter" evidence="6">
    <location>
        <begin position="2"/>
        <end position="235"/>
    </location>
</feature>
<dbReference type="PANTHER" id="PTHR43820:SF3">
    <property type="entry name" value="BRANCHED-CHAIN AMINO ACID TRANSPORT SYSTEM,ATP-BINDING PROTEIN"/>
    <property type="match status" value="1"/>
</dbReference>
<dbReference type="InterPro" id="IPR017871">
    <property type="entry name" value="ABC_transporter-like_CS"/>
</dbReference>
<dbReference type="KEGG" id="dcb:C3Y92_04290"/>
<dbReference type="GO" id="GO:0016887">
    <property type="term" value="F:ATP hydrolysis activity"/>
    <property type="evidence" value="ECO:0007669"/>
    <property type="project" value="InterPro"/>
</dbReference>
<dbReference type="CDD" id="cd03224">
    <property type="entry name" value="ABC_TM1139_LivF_branched"/>
    <property type="match status" value="1"/>
</dbReference>
<comment type="similarity">
    <text evidence="1">Belongs to the ABC transporter superfamily.</text>
</comment>
<dbReference type="PROSITE" id="PS50893">
    <property type="entry name" value="ABC_TRANSPORTER_2"/>
    <property type="match status" value="1"/>
</dbReference>
<dbReference type="PROSITE" id="PS00211">
    <property type="entry name" value="ABC_TRANSPORTER_1"/>
    <property type="match status" value="1"/>
</dbReference>
<keyword evidence="2" id="KW-0813">Transport</keyword>
<dbReference type="Gene3D" id="3.40.50.300">
    <property type="entry name" value="P-loop containing nucleotide triphosphate hydrolases"/>
    <property type="match status" value="1"/>
</dbReference>
<evidence type="ECO:0000256" key="3">
    <source>
        <dbReference type="ARBA" id="ARBA00022741"/>
    </source>
</evidence>
<dbReference type="GO" id="GO:0015658">
    <property type="term" value="F:branched-chain amino acid transmembrane transporter activity"/>
    <property type="evidence" value="ECO:0007669"/>
    <property type="project" value="TreeGrafter"/>
</dbReference>